<dbReference type="InterPro" id="IPR048971">
    <property type="entry name" value="Apc1_3rd"/>
</dbReference>
<feature type="region of interest" description="Disordered" evidence="6">
    <location>
        <begin position="1"/>
        <end position="21"/>
    </location>
</feature>
<evidence type="ECO:0008006" key="13">
    <source>
        <dbReference type="Google" id="ProtNLM"/>
    </source>
</evidence>
<feature type="compositionally biased region" description="Basic and acidic residues" evidence="6">
    <location>
        <begin position="113"/>
        <end position="128"/>
    </location>
</feature>
<dbReference type="InterPro" id="IPR011989">
    <property type="entry name" value="ARM-like"/>
</dbReference>
<dbReference type="PANTHER" id="PTHR12827">
    <property type="entry name" value="MEIOTIC CHECKPOINT REGULATOR TSG24 FAMILY MEMBER"/>
    <property type="match status" value="1"/>
</dbReference>
<evidence type="ECO:0000256" key="3">
    <source>
        <dbReference type="ARBA" id="ARBA00022737"/>
    </source>
</evidence>
<keyword evidence="5" id="KW-0131">Cell cycle</keyword>
<dbReference type="Gene3D" id="1.25.10.10">
    <property type="entry name" value="Leucine-rich Repeat Variant"/>
    <property type="match status" value="2"/>
</dbReference>
<dbReference type="EMBL" id="OV121137">
    <property type="protein sequence ID" value="CAH0559464.1"/>
    <property type="molecule type" value="Genomic_DNA"/>
</dbReference>
<keyword evidence="4" id="KW-0498">Mitosis</keyword>
<evidence type="ECO:0000259" key="8">
    <source>
        <dbReference type="Pfam" id="PF18122"/>
    </source>
</evidence>
<reference evidence="11" key="1">
    <citation type="submission" date="2021-12" db="EMBL/GenBank/DDBJ databases">
        <authorList>
            <person name="King R."/>
        </authorList>
    </citation>
    <scope>NUCLEOTIDE SEQUENCE</scope>
</reference>
<dbReference type="GO" id="GO:0051301">
    <property type="term" value="P:cell division"/>
    <property type="evidence" value="ECO:0007669"/>
    <property type="project" value="UniProtKB-KW"/>
</dbReference>
<dbReference type="Pfam" id="PF12859">
    <property type="entry name" value="ANAPC1"/>
    <property type="match status" value="1"/>
</dbReference>
<organism evidence="11 12">
    <name type="scientific">Brassicogethes aeneus</name>
    <name type="common">Rape pollen beetle</name>
    <name type="synonym">Meligethes aeneus</name>
    <dbReference type="NCBI Taxonomy" id="1431903"/>
    <lineage>
        <taxon>Eukaryota</taxon>
        <taxon>Metazoa</taxon>
        <taxon>Ecdysozoa</taxon>
        <taxon>Arthropoda</taxon>
        <taxon>Hexapoda</taxon>
        <taxon>Insecta</taxon>
        <taxon>Pterygota</taxon>
        <taxon>Neoptera</taxon>
        <taxon>Endopterygota</taxon>
        <taxon>Coleoptera</taxon>
        <taxon>Polyphaga</taxon>
        <taxon>Cucujiformia</taxon>
        <taxon>Nitidulidae</taxon>
        <taxon>Meligethinae</taxon>
        <taxon>Brassicogethes</taxon>
    </lineage>
</organism>
<dbReference type="PANTHER" id="PTHR12827:SF3">
    <property type="entry name" value="ANAPHASE-PROMOTING COMPLEX SUBUNIT 1"/>
    <property type="match status" value="1"/>
</dbReference>
<name>A0A9P0B7R9_BRAAE</name>
<evidence type="ECO:0000256" key="2">
    <source>
        <dbReference type="ARBA" id="ARBA00022618"/>
    </source>
</evidence>
<keyword evidence="2" id="KW-0132">Cell division</keyword>
<feature type="region of interest" description="Disordered" evidence="6">
    <location>
        <begin position="100"/>
        <end position="130"/>
    </location>
</feature>
<comment type="similarity">
    <text evidence="1">Belongs to the APC1 family.</text>
</comment>
<dbReference type="Pfam" id="PF21282">
    <property type="entry name" value="APC1_3rd"/>
    <property type="match status" value="1"/>
</dbReference>
<dbReference type="GO" id="GO:0070979">
    <property type="term" value="P:protein K11-linked ubiquitination"/>
    <property type="evidence" value="ECO:0007669"/>
    <property type="project" value="TreeGrafter"/>
</dbReference>
<feature type="domain" description="Anaphase-promoting complex subunit 1 C-terminal" evidence="8">
    <location>
        <begin position="1779"/>
        <end position="1929"/>
    </location>
</feature>
<dbReference type="GO" id="GO:0007091">
    <property type="term" value="P:metaphase/anaphase transition of mitotic cell cycle"/>
    <property type="evidence" value="ECO:0007669"/>
    <property type="project" value="TreeGrafter"/>
</dbReference>
<feature type="domain" description="Anaphase-promoting complex subunit 1 beta-sandwich" evidence="10">
    <location>
        <begin position="1663"/>
        <end position="1743"/>
    </location>
</feature>
<dbReference type="GO" id="GO:0005680">
    <property type="term" value="C:anaphase-promoting complex"/>
    <property type="evidence" value="ECO:0007669"/>
    <property type="project" value="InterPro"/>
</dbReference>
<dbReference type="GO" id="GO:0031145">
    <property type="term" value="P:anaphase-promoting complex-dependent catabolic process"/>
    <property type="evidence" value="ECO:0007669"/>
    <property type="project" value="TreeGrafter"/>
</dbReference>
<evidence type="ECO:0000259" key="7">
    <source>
        <dbReference type="Pfam" id="PF12859"/>
    </source>
</evidence>
<evidence type="ECO:0000313" key="12">
    <source>
        <dbReference type="Proteomes" id="UP001154078"/>
    </source>
</evidence>
<dbReference type="Pfam" id="PF18122">
    <property type="entry name" value="APC1_C"/>
    <property type="match status" value="1"/>
</dbReference>
<dbReference type="InterPro" id="IPR049255">
    <property type="entry name" value="Apc1_N"/>
</dbReference>
<gene>
    <name evidence="11" type="ORF">MELIAE_LOCUS9551</name>
</gene>
<dbReference type="InterPro" id="IPR041221">
    <property type="entry name" value="APC1_C"/>
</dbReference>
<evidence type="ECO:0000313" key="11">
    <source>
        <dbReference type="EMBL" id="CAH0559464.1"/>
    </source>
</evidence>
<feature type="domain" description="Anaphase-promoting complex subunit 1 N-terminal" evidence="7">
    <location>
        <begin position="136"/>
        <end position="257"/>
    </location>
</feature>
<evidence type="ECO:0000259" key="9">
    <source>
        <dbReference type="Pfam" id="PF20518"/>
    </source>
</evidence>
<dbReference type="Pfam" id="PF20518">
    <property type="entry name" value="Apc1_MidN"/>
    <property type="match status" value="1"/>
</dbReference>
<keyword evidence="12" id="KW-1185">Reference proteome</keyword>
<accession>A0A9P0B7R9</accession>
<dbReference type="GO" id="GO:0060090">
    <property type="term" value="F:molecular adaptor activity"/>
    <property type="evidence" value="ECO:0007669"/>
    <property type="project" value="TreeGrafter"/>
</dbReference>
<evidence type="ECO:0000256" key="4">
    <source>
        <dbReference type="ARBA" id="ARBA00022776"/>
    </source>
</evidence>
<dbReference type="InterPro" id="IPR046794">
    <property type="entry name" value="Apc1_MidN"/>
</dbReference>
<dbReference type="OrthoDB" id="26401at2759"/>
<keyword evidence="3" id="KW-0677">Repeat</keyword>
<proteinExistence type="inferred from homology"/>
<evidence type="ECO:0000256" key="6">
    <source>
        <dbReference type="SAM" id="MobiDB-lite"/>
    </source>
</evidence>
<sequence length="1965" mass="221379">MIAASEPQEFVPSGRQQATQHALAEDADLEVLLRPEDLVLKQLENISLADTNQDEWWILRKTPRSNNESFFESVKSHNNKSYSNTTSKSYSSYFDESKHFSDASGSRLGNKRLSVDEPKNNAESKKTESTLNTKLSPEVMEDELYVKGNTTIWSRGLVTNEEELDNGRVLLCCYTSPLPVKQALWCTFYCERPIYDTNLEERYMKIDEPSGIPVPSICIIDEHNIRIFTEKGEDFVITVPFKINKVWTTRFGLLVEKTPFNTTKETQFDNQANLYSLAYPLDDVCQVTLHQNCLMQILNNPNWTVVFTCDKPSICMIYDSTTRQHSVFRIRHLKPEEKNFSDKASSMSHSRNLTTSSKQLKHRYSMWDIVNSQNILSSPSSTKPSSPCPQSRSLSSMATISRCQSPAASSVGSPWMPQRSRISTSALLEKCQILPNNNSFFDSSKTMSHLRSNPTICLDYLWTDNYSTQDGALAGPATKVFFSEDYTGQWYLCYILLARYQLSIVKVDFTSNSSQMSFGMLTSISAKDAVPIPHLHMLAILEHTGNVTLYSGLTAVGKLHLGGTLVEHTPSPYIRKNLDQFPKRSSLLPHCSQVDPQFDEHLFSPVLPPTSAPRTTIKFNFDVPSSKTTLVSLTDAIENRLTLKYSDGTYYRIALPNLASSPLVESCLVVIRQALQRDASITFLARWYATRNLLGSQEVTVDQEWNMFSLLLFELLGYDEDHPSEISKEVPVTPSSGIKRVKQNCEGCDDDWNFMINSDHNQKLNQHLGNQLYLNLAQGSQCEDETLPVTINVKSVLFPYIRIVHFTLHLLYEDLKLNALRSSDLLPLMKVLNKLSNDLGLMDYSLLYWKDFPGHGVVKNSGVISQNDLKSVNFFAGFNGQPISVMQHVLNLLGDGDVPEYPFLSNVNIRSRDIVQLCGILSGRHKNLPAENQLDSFVRDVTPNAQEPPHCHTRVRKTAEMSSVELAILLMVDMGITLSYLDTLPVGIYLLLYSALWMCRENPPSDWPAEAYRLLWREDLAAQALKLKKEVVETVTEKYRMLDEDLLKYIVPPADTEQPDGMEDTESPLLKLRFARDLRVRETRKMLRSSRPVGVALVQRPDVSDHDFIEEQEKHLFAVCTRTMALPIGRGMFTMRTSTPVITEPMPCPPLCLTGKAPPRGTTVDLSHIDTPANMSLWPLFHNGVANGLRISLEARCVDTTWIIFNKPKESSDHEMEHAGFLMALGLNGHLRNLDVLRIYDYLAKLHEMTSMGVLLGLSAAYRGTSNMSLTKTLSIHIEALLPPTSMELDVPQNLQVAALLGVGLVYQRTAHRHITEVLLSEIGRPPGPEMENCVDRESYSLAAGLALGMVTLKHGGRPIGLSDLNVPDTLHYYMVGGNKRTLTGSQKDKYKVPSFQVKEGSCVNLDVTAPGATMALGLMYLGTGNRAVADWMAPPETQYLLDFVRPDFLLLRILSRSLILWDDIEPSKEWVEGQVPSTIRPYCMVKPNPTLDVDYEAMNQAYCNIIAGACFALGLKFAGSSDKDAFDTLIYFCHLFTKLTNKSIAELAGRATIETCLNAVLLSASMVMAGTGNLEIMRLVRHLRKRVGASSSAVVTYGSHLATHMALGLLYLGGGRYTLSNSPASVAALICALYPKFPTHSNDNRYHLQAFRHLYVLAVEPRVVIPRDVHLGKTCYANLRVVTLEGSELRVKGPGILPDLSTLTKVSLEDDRYWPVVFERGRNWDLLIKILFTDGHVEVKQRAGCLSYIMDRFGYQSHLARTLTQSGIVPWDPTPDSISSFTSEKMIKYFCDHFLKLKRKNFHLQEQKLKQKLIKVTYDAVIKDKLIIIYVFATLFKMVEDLAKNPSTNNIWQLKIIRKQTFMKTMLCNLISKEALISVQQEIFDIFGEWEKTMGHQLNTYLLGGDVFSESLEMQNKLANYVILYDIPYNFELKNGELLEVMSKLQSSNFSSETVSKLIKIIQL</sequence>
<dbReference type="InterPro" id="IPR024990">
    <property type="entry name" value="Apc1"/>
</dbReference>
<evidence type="ECO:0000256" key="5">
    <source>
        <dbReference type="ARBA" id="ARBA00023306"/>
    </source>
</evidence>
<evidence type="ECO:0000259" key="10">
    <source>
        <dbReference type="Pfam" id="PF21282"/>
    </source>
</evidence>
<evidence type="ECO:0000256" key="1">
    <source>
        <dbReference type="ARBA" id="ARBA00010547"/>
    </source>
</evidence>
<protein>
    <recommendedName>
        <fullName evidence="13">Anaphase-promoting complex subunit 1</fullName>
    </recommendedName>
</protein>
<dbReference type="FunFam" id="1.25.10.10:FF:000302">
    <property type="entry name" value="Anaphase-promoting complex subunit 1"/>
    <property type="match status" value="1"/>
</dbReference>
<dbReference type="Proteomes" id="UP001154078">
    <property type="component" value="Chromosome 6"/>
</dbReference>
<feature type="domain" description="Anaphase-promoting complex subunit 1 middle" evidence="9">
    <location>
        <begin position="731"/>
        <end position="1021"/>
    </location>
</feature>